<protein>
    <submittedName>
        <fullName evidence="2">Uncharacterized protein</fullName>
    </submittedName>
</protein>
<dbReference type="STRING" id="765440.A0A0C3EIT1"/>
<dbReference type="AlphaFoldDB" id="A0A0C3EIT1"/>
<reference evidence="3" key="2">
    <citation type="submission" date="2015-01" db="EMBL/GenBank/DDBJ databases">
        <title>Evolutionary Origins and Diversification of the Mycorrhizal Mutualists.</title>
        <authorList>
            <consortium name="DOE Joint Genome Institute"/>
            <consortium name="Mycorrhizal Genomics Consortium"/>
            <person name="Kohler A."/>
            <person name="Kuo A."/>
            <person name="Nagy L.G."/>
            <person name="Floudas D."/>
            <person name="Copeland A."/>
            <person name="Barry K.W."/>
            <person name="Cichocki N."/>
            <person name="Veneault-Fourrey C."/>
            <person name="LaButti K."/>
            <person name="Lindquist E.A."/>
            <person name="Lipzen A."/>
            <person name="Lundell T."/>
            <person name="Morin E."/>
            <person name="Murat C."/>
            <person name="Riley R."/>
            <person name="Ohm R."/>
            <person name="Sun H."/>
            <person name="Tunlid A."/>
            <person name="Henrissat B."/>
            <person name="Grigoriev I.V."/>
            <person name="Hibbett D.S."/>
            <person name="Martin F."/>
        </authorList>
    </citation>
    <scope>NUCLEOTIDE SEQUENCE [LARGE SCALE GENOMIC DNA]</scope>
    <source>
        <strain evidence="3">F 1598</strain>
    </source>
</reference>
<sequence length="456" mass="45683">MSRTNSGQQPQPQALGQQRPAFSAHNSASGGLGMSRHHHSRSVPAPSLLGDLKSIWASTDPPFPSPSHLPQNQNPNPIGSFKSTTSTNFGGRSSLTTSGGGEGLSQSYTDRDSSLSMLSPTNASAAFLGGLHHHFLNRSGGNGVGGVQRSVSGERGGGLQAHSNFSTAGGMNGAGSMGMGMAFSPPRLNAFGSRPPFSTHDSSQPLSHDLHLNGTSTSSQSQSQAYQTQTYTRQPPSSDIAYHNLTSHQPSQPSHTTTATTNSNNSNNTSHNPHLNPQTALSPSTRALQSHAPGQSLPQGLAAGYSRIHALPPPPNMGSSPSFSGGVGSAVGGGGVGGGSPGSGGGLEWAKVSSDSGNGGSGLESMFSRLSYSAATSRPTPTSSALSMTSGGAASNTPPPALPPSTISRNPSGSGKPWQSGSSSSGGGAGGGGGPLSPLSGPVLTGDDDDLFSMDG</sequence>
<feature type="compositionally biased region" description="Low complexity" evidence="1">
    <location>
        <begin position="436"/>
        <end position="445"/>
    </location>
</feature>
<proteinExistence type="predicted"/>
<feature type="compositionally biased region" description="Gly residues" evidence="1">
    <location>
        <begin position="424"/>
        <end position="435"/>
    </location>
</feature>
<gene>
    <name evidence="2" type="ORF">PILCRDRAFT_739853</name>
</gene>
<dbReference type="InParanoid" id="A0A0C3EIT1"/>
<feature type="compositionally biased region" description="Polar residues" evidence="1">
    <location>
        <begin position="273"/>
        <end position="298"/>
    </location>
</feature>
<evidence type="ECO:0000313" key="3">
    <source>
        <dbReference type="Proteomes" id="UP000054166"/>
    </source>
</evidence>
<feature type="compositionally biased region" description="Low complexity" evidence="1">
    <location>
        <begin position="411"/>
        <end position="423"/>
    </location>
</feature>
<organism evidence="2 3">
    <name type="scientific">Piloderma croceum (strain F 1598)</name>
    <dbReference type="NCBI Taxonomy" id="765440"/>
    <lineage>
        <taxon>Eukaryota</taxon>
        <taxon>Fungi</taxon>
        <taxon>Dikarya</taxon>
        <taxon>Basidiomycota</taxon>
        <taxon>Agaricomycotina</taxon>
        <taxon>Agaricomycetes</taxon>
        <taxon>Agaricomycetidae</taxon>
        <taxon>Atheliales</taxon>
        <taxon>Atheliaceae</taxon>
        <taxon>Piloderma</taxon>
    </lineage>
</organism>
<dbReference type="Proteomes" id="UP000054166">
    <property type="component" value="Unassembled WGS sequence"/>
</dbReference>
<reference evidence="2 3" key="1">
    <citation type="submission" date="2014-04" db="EMBL/GenBank/DDBJ databases">
        <authorList>
            <consortium name="DOE Joint Genome Institute"/>
            <person name="Kuo A."/>
            <person name="Tarkka M."/>
            <person name="Buscot F."/>
            <person name="Kohler A."/>
            <person name="Nagy L.G."/>
            <person name="Floudas D."/>
            <person name="Copeland A."/>
            <person name="Barry K.W."/>
            <person name="Cichocki N."/>
            <person name="Veneault-Fourrey C."/>
            <person name="LaButti K."/>
            <person name="Lindquist E.A."/>
            <person name="Lipzen A."/>
            <person name="Lundell T."/>
            <person name="Morin E."/>
            <person name="Murat C."/>
            <person name="Sun H."/>
            <person name="Tunlid A."/>
            <person name="Henrissat B."/>
            <person name="Grigoriev I.V."/>
            <person name="Hibbett D.S."/>
            <person name="Martin F."/>
            <person name="Nordberg H.P."/>
            <person name="Cantor M.N."/>
            <person name="Hua S.X."/>
        </authorList>
    </citation>
    <scope>NUCLEOTIDE SEQUENCE [LARGE SCALE GENOMIC DNA]</scope>
    <source>
        <strain evidence="2 3">F 1598</strain>
    </source>
</reference>
<feature type="compositionally biased region" description="Low complexity" evidence="1">
    <location>
        <begin position="7"/>
        <end position="21"/>
    </location>
</feature>
<feature type="compositionally biased region" description="Low complexity" evidence="1">
    <location>
        <begin position="215"/>
        <end position="238"/>
    </location>
</feature>
<feature type="compositionally biased region" description="Gly residues" evidence="1">
    <location>
        <begin position="325"/>
        <end position="347"/>
    </location>
</feature>
<feature type="region of interest" description="Disordered" evidence="1">
    <location>
        <begin position="146"/>
        <end position="167"/>
    </location>
</feature>
<accession>A0A0C3EIT1</accession>
<dbReference type="HOGENOM" id="CLU_600074_0_0_1"/>
<feature type="compositionally biased region" description="Low complexity" evidence="1">
    <location>
        <begin position="254"/>
        <end position="272"/>
    </location>
</feature>
<feature type="compositionally biased region" description="Polar residues" evidence="1">
    <location>
        <begin position="68"/>
        <end position="89"/>
    </location>
</feature>
<feature type="compositionally biased region" description="Polar residues" evidence="1">
    <location>
        <begin position="244"/>
        <end position="253"/>
    </location>
</feature>
<feature type="region of interest" description="Disordered" evidence="1">
    <location>
        <begin position="1"/>
        <end position="116"/>
    </location>
</feature>
<feature type="region of interest" description="Disordered" evidence="1">
    <location>
        <begin position="190"/>
        <end position="456"/>
    </location>
</feature>
<dbReference type="OrthoDB" id="411372at2759"/>
<evidence type="ECO:0000313" key="2">
    <source>
        <dbReference type="EMBL" id="KIM72540.1"/>
    </source>
</evidence>
<name>A0A0C3EIT1_PILCF</name>
<dbReference type="EMBL" id="KN833123">
    <property type="protein sequence ID" value="KIM72540.1"/>
    <property type="molecule type" value="Genomic_DNA"/>
</dbReference>
<keyword evidence="3" id="KW-1185">Reference proteome</keyword>
<feature type="compositionally biased region" description="Low complexity" evidence="1">
    <location>
        <begin position="371"/>
        <end position="387"/>
    </location>
</feature>
<evidence type="ECO:0000256" key="1">
    <source>
        <dbReference type="SAM" id="MobiDB-lite"/>
    </source>
</evidence>
<feature type="compositionally biased region" description="Acidic residues" evidence="1">
    <location>
        <begin position="446"/>
        <end position="456"/>
    </location>
</feature>